<feature type="chain" id="PRO_5011756946" evidence="2">
    <location>
        <begin position="18"/>
        <end position="121"/>
    </location>
</feature>
<evidence type="ECO:0000313" key="4">
    <source>
        <dbReference type="Proteomes" id="UP000199029"/>
    </source>
</evidence>
<keyword evidence="2" id="KW-0732">Signal</keyword>
<sequence>MKLTNTLLLALATASLALSSCSSEPSDWRPDDKVSLDQIAPGTRPTDNFDQNTEYAPNQAKGGAITKPISSAADLDQRPAPKAESTISANAEEGQRKRGKLNDAGKSTQADTAASGHQIQR</sequence>
<dbReference type="PROSITE" id="PS51257">
    <property type="entry name" value="PROKAR_LIPOPROTEIN"/>
    <property type="match status" value="1"/>
</dbReference>
<dbReference type="EMBL" id="FOXS01000002">
    <property type="protein sequence ID" value="SFQ34395.1"/>
    <property type="molecule type" value="Genomic_DNA"/>
</dbReference>
<keyword evidence="4" id="KW-1185">Reference proteome</keyword>
<dbReference type="AlphaFoldDB" id="A0A1I5XQZ4"/>
<feature type="compositionally biased region" description="Basic and acidic residues" evidence="1">
    <location>
        <begin position="26"/>
        <end position="35"/>
    </location>
</feature>
<reference evidence="4" key="1">
    <citation type="submission" date="2016-10" db="EMBL/GenBank/DDBJ databases">
        <authorList>
            <person name="Varghese N."/>
            <person name="Submissions S."/>
        </authorList>
    </citation>
    <scope>NUCLEOTIDE SEQUENCE [LARGE SCALE GENOMIC DNA]</scope>
    <source>
        <strain evidence="4">OR362-8,ATCC BAA-1266,JCM 13504</strain>
    </source>
</reference>
<feature type="compositionally biased region" description="Basic and acidic residues" evidence="1">
    <location>
        <begin position="93"/>
        <end position="103"/>
    </location>
</feature>
<evidence type="ECO:0000256" key="2">
    <source>
        <dbReference type="SAM" id="SignalP"/>
    </source>
</evidence>
<protein>
    <submittedName>
        <fullName evidence="3">Uncharacterized protein</fullName>
    </submittedName>
</protein>
<organism evidence="3 4">
    <name type="scientific">Hymenobacter arizonensis</name>
    <name type="common">Siccationidurans arizonensis</name>
    <dbReference type="NCBI Taxonomy" id="1227077"/>
    <lineage>
        <taxon>Bacteria</taxon>
        <taxon>Pseudomonadati</taxon>
        <taxon>Bacteroidota</taxon>
        <taxon>Cytophagia</taxon>
        <taxon>Cytophagales</taxon>
        <taxon>Hymenobacteraceae</taxon>
        <taxon>Hymenobacter</taxon>
    </lineage>
</organism>
<accession>A0A1I5XQZ4</accession>
<dbReference type="OrthoDB" id="887022at2"/>
<gene>
    <name evidence="3" type="ORF">SAMN04515668_1999</name>
</gene>
<proteinExistence type="predicted"/>
<feature type="signal peptide" evidence="2">
    <location>
        <begin position="1"/>
        <end position="17"/>
    </location>
</feature>
<evidence type="ECO:0000256" key="1">
    <source>
        <dbReference type="SAM" id="MobiDB-lite"/>
    </source>
</evidence>
<feature type="compositionally biased region" description="Polar residues" evidence="1">
    <location>
        <begin position="105"/>
        <end position="121"/>
    </location>
</feature>
<feature type="compositionally biased region" description="Polar residues" evidence="1">
    <location>
        <begin position="45"/>
        <end position="56"/>
    </location>
</feature>
<feature type="region of interest" description="Disordered" evidence="1">
    <location>
        <begin position="21"/>
        <end position="121"/>
    </location>
</feature>
<name>A0A1I5XQZ4_HYMAR</name>
<evidence type="ECO:0000313" key="3">
    <source>
        <dbReference type="EMBL" id="SFQ34395.1"/>
    </source>
</evidence>
<dbReference type="RefSeq" id="WP_092671825.1">
    <property type="nucleotide sequence ID" value="NZ_FOXS01000002.1"/>
</dbReference>
<dbReference type="STRING" id="1227077.SAMN04515668_1999"/>
<dbReference type="Proteomes" id="UP000199029">
    <property type="component" value="Unassembled WGS sequence"/>
</dbReference>